<evidence type="ECO:0000313" key="3">
    <source>
        <dbReference type="Proteomes" id="UP001228905"/>
    </source>
</evidence>
<comment type="caution">
    <text evidence="2">The sequence shown here is derived from an EMBL/GenBank/DDBJ whole genome shotgun (WGS) entry which is preliminary data.</text>
</comment>
<dbReference type="EMBL" id="JAUSVS010000011">
    <property type="protein sequence ID" value="MDQ0466397.1"/>
    <property type="molecule type" value="Genomic_DNA"/>
</dbReference>
<dbReference type="Proteomes" id="UP001228905">
    <property type="component" value="Unassembled WGS sequence"/>
</dbReference>
<reference evidence="2 3" key="1">
    <citation type="submission" date="2023-07" db="EMBL/GenBank/DDBJ databases">
        <title>Genomic Encyclopedia of Type Strains, Phase IV (KMG-IV): sequencing the most valuable type-strain genomes for metagenomic binning, comparative biology and taxonomic classification.</title>
        <authorList>
            <person name="Goeker M."/>
        </authorList>
    </citation>
    <scope>NUCLEOTIDE SEQUENCE [LARGE SCALE GENOMIC DNA]</scope>
    <source>
        <strain evidence="2 3">DSM 18695</strain>
    </source>
</reference>
<keyword evidence="1" id="KW-0812">Transmembrane</keyword>
<proteinExistence type="predicted"/>
<keyword evidence="1" id="KW-1133">Transmembrane helix</keyword>
<keyword evidence="3" id="KW-1185">Reference proteome</keyword>
<name>A0ABU0IZK8_9CAUL</name>
<organism evidence="2 3">
    <name type="scientific">Caulobacter ginsengisoli</name>
    <dbReference type="NCBI Taxonomy" id="400775"/>
    <lineage>
        <taxon>Bacteria</taxon>
        <taxon>Pseudomonadati</taxon>
        <taxon>Pseudomonadota</taxon>
        <taxon>Alphaproteobacteria</taxon>
        <taxon>Caulobacterales</taxon>
        <taxon>Caulobacteraceae</taxon>
        <taxon>Caulobacter</taxon>
    </lineage>
</organism>
<feature type="transmembrane region" description="Helical" evidence="1">
    <location>
        <begin position="6"/>
        <end position="28"/>
    </location>
</feature>
<evidence type="ECO:0000256" key="1">
    <source>
        <dbReference type="SAM" id="Phobius"/>
    </source>
</evidence>
<keyword evidence="1" id="KW-0472">Membrane</keyword>
<gene>
    <name evidence="2" type="ORF">QO010_004190</name>
</gene>
<sequence>MAPLAVILSLLAVFLVCVLLHFVFAVMIQRRLATSHPDVWLRWSRKVWFAQNIVLKFVYSGEHRQLGDPRLTRLVVQYRWAGIISILSWLLFVAALVLGIPHLSN</sequence>
<accession>A0ABU0IZK8</accession>
<evidence type="ECO:0000313" key="2">
    <source>
        <dbReference type="EMBL" id="MDQ0466397.1"/>
    </source>
</evidence>
<protein>
    <submittedName>
        <fullName evidence="2">Amino acid transporter</fullName>
    </submittedName>
</protein>
<dbReference type="RefSeq" id="WP_307352469.1">
    <property type="nucleotide sequence ID" value="NZ_JAUSVS010000011.1"/>
</dbReference>
<feature type="transmembrane region" description="Helical" evidence="1">
    <location>
        <begin position="80"/>
        <end position="100"/>
    </location>
</feature>